<dbReference type="Gene3D" id="3.30.420.40">
    <property type="match status" value="2"/>
</dbReference>
<reference evidence="4 5" key="1">
    <citation type="journal article" date="2012" name="Science">
        <title>Ecological populations of bacteria act as socially cohesive units of antibiotic production and resistance.</title>
        <authorList>
            <person name="Cordero O.X."/>
            <person name="Wildschutte H."/>
            <person name="Kirkup B."/>
            <person name="Proehl S."/>
            <person name="Ngo L."/>
            <person name="Hussain F."/>
            <person name="Le Roux F."/>
            <person name="Mincer T."/>
            <person name="Polz M.F."/>
        </authorList>
    </citation>
    <scope>NUCLEOTIDE SEQUENCE [LARGE SCALE GENOMIC DNA]</scope>
    <source>
        <strain evidence="4 5">1S-45</strain>
    </source>
</reference>
<gene>
    <name evidence="4" type="ORF">A1QC_09705</name>
</gene>
<evidence type="ECO:0000256" key="1">
    <source>
        <dbReference type="ARBA" id="ARBA00007381"/>
    </source>
</evidence>
<dbReference type="InterPro" id="IPR021030">
    <property type="entry name" value="DUF3731"/>
</dbReference>
<organism evidence="4 5">
    <name type="scientific">Vibrio rumoiensis 1S-45</name>
    <dbReference type="NCBI Taxonomy" id="1188252"/>
    <lineage>
        <taxon>Bacteria</taxon>
        <taxon>Pseudomonadati</taxon>
        <taxon>Pseudomonadota</taxon>
        <taxon>Gammaproteobacteria</taxon>
        <taxon>Vibrionales</taxon>
        <taxon>Vibrionaceae</taxon>
        <taxon>Vibrio</taxon>
    </lineage>
</organism>
<proteinExistence type="inferred from homology"/>
<dbReference type="PANTHER" id="PTHR42749">
    <property type="entry name" value="CELL SHAPE-DETERMINING PROTEIN MREB"/>
    <property type="match status" value="1"/>
</dbReference>
<dbReference type="Pfam" id="PF00012">
    <property type="entry name" value="HSP70"/>
    <property type="match status" value="1"/>
</dbReference>
<dbReference type="Proteomes" id="UP000094070">
    <property type="component" value="Unassembled WGS sequence"/>
</dbReference>
<dbReference type="Pfam" id="PF12531">
    <property type="entry name" value="DUF3731"/>
    <property type="match status" value="1"/>
</dbReference>
<evidence type="ECO:0000313" key="5">
    <source>
        <dbReference type="Proteomes" id="UP000094070"/>
    </source>
</evidence>
<evidence type="ECO:0000256" key="3">
    <source>
        <dbReference type="ARBA" id="ARBA00022840"/>
    </source>
</evidence>
<name>A0A1E5E1H8_9VIBR</name>
<dbReference type="GO" id="GO:0140662">
    <property type="term" value="F:ATP-dependent protein folding chaperone"/>
    <property type="evidence" value="ECO:0007669"/>
    <property type="project" value="InterPro"/>
</dbReference>
<dbReference type="GO" id="GO:0005524">
    <property type="term" value="F:ATP binding"/>
    <property type="evidence" value="ECO:0007669"/>
    <property type="project" value="UniProtKB-KW"/>
</dbReference>
<dbReference type="AlphaFoldDB" id="A0A1E5E1H8"/>
<dbReference type="OrthoDB" id="580874at2"/>
<dbReference type="eggNOG" id="COG0443">
    <property type="taxonomic scope" value="Bacteria"/>
</dbReference>
<keyword evidence="2" id="KW-0547">Nucleotide-binding</keyword>
<keyword evidence="5" id="KW-1185">Reference proteome</keyword>
<dbReference type="InterPro" id="IPR013126">
    <property type="entry name" value="Hsp_70_fam"/>
</dbReference>
<dbReference type="InterPro" id="IPR043129">
    <property type="entry name" value="ATPase_NBD"/>
</dbReference>
<dbReference type="InterPro" id="IPR018181">
    <property type="entry name" value="Heat_shock_70_CS"/>
</dbReference>
<keyword evidence="3" id="KW-0067">ATP-binding</keyword>
<accession>A0A1E5E1H8</accession>
<dbReference type="CDD" id="cd10170">
    <property type="entry name" value="ASKHA_NBD_HSP70"/>
    <property type="match status" value="1"/>
</dbReference>
<dbReference type="SUPFAM" id="SSF53067">
    <property type="entry name" value="Actin-like ATPase domain"/>
    <property type="match status" value="2"/>
</dbReference>
<comment type="similarity">
    <text evidence="1">Belongs to the heat shock protein 70 family.</text>
</comment>
<dbReference type="PROSITE" id="PS00297">
    <property type="entry name" value="HSP70_1"/>
    <property type="match status" value="1"/>
</dbReference>
<protein>
    <submittedName>
        <fullName evidence="4">Molecular chaperone DnaK</fullName>
    </submittedName>
</protein>
<dbReference type="PRINTS" id="PR00301">
    <property type="entry name" value="HEATSHOCK70"/>
</dbReference>
<dbReference type="STRING" id="1188252.A1QC_09705"/>
<dbReference type="RefSeq" id="WP_017025663.1">
    <property type="nucleotide sequence ID" value="NZ_AJYK02000069.1"/>
</dbReference>
<sequence>MSSQTKSNARYLVGIDLGTTNSVLAYCERQDDLTQSQVHIFEIDQLIGPGEVVRKPLLPSFRFHPANGQFQSVDMTLPWDRQPIEGELDQVIIGEWARELGAQIEGRQVSSAKSWLSHDGVDRESDILPWSAADNVDKVSPLLASASYLNHMRQSWDHHNPSHKLADQEVVVTIPASFDETARNLTLKAAQLAGLLHIHLLEEPQAVCYDWYSRHLDSASLQLQDIPSILVCDVGGGTTDLSLIEAEHQQDNLSLNRIGVGDHLMLGGDNIDLALAHLAEQRLSQNKKLNAASLMKLIQQTRKVKEDLLRPDAPEQAKISILGSGSRLIGGTKSAPISKQEIHNIVLDGFFPLTDKQEMPLQRRTAMVEFGLPYAADAAISRHVAEFIQNHAPDAQPPSALLLNGGVFNSELVESRMVELLSQWHGSPITLLDNPNPDLSVAFGAVAYAKARHGAQLKIGGGSARSYFLHLKQKNASASKALCVLAKGTEAGQEIRLNGRQFLLTLGEPIQIDLLTSTQEAFIDASGALTPAQNSLLLNVQSNLERAAFKPLPPYIATLEGSQAREALQANQKDRVEVMLACQLTEVGTLKIECVSTQDDSKRWLLEFDTRKHEEFEQAQAHPRLEQAKEFITAAYSANKKADNDKQIKTLSKDLEKQLGKREQWDFPTLRQLFDTFSLGKKRRRRSSDHEKQWLRLAGFALRPGFGDPTDEWRIEQTWALYQQGIQFPSHQTWSDWWIFWRRIAGGLNQEQQETILADIAKYLHPGAHRSKGTGKEASEHGYEAMVRLSASLEHLDSEDKVLLSNWFLNRAQKSAEHVQAHWWALGRLASRSQLYGSQHNIVPAAQVNQWLLKMLELDWKQESMIGFAAVMMSRKTGDRSIDISEDIRAKVIEKLTTSRATPTWIELVSEVKELSEDESKKVFGDSIPSGLQMVG</sequence>
<dbReference type="EMBL" id="AJYK02000069">
    <property type="protein sequence ID" value="OEF25098.1"/>
    <property type="molecule type" value="Genomic_DNA"/>
</dbReference>
<dbReference type="PANTHER" id="PTHR42749:SF1">
    <property type="entry name" value="CELL SHAPE-DETERMINING PROTEIN MREB"/>
    <property type="match status" value="1"/>
</dbReference>
<evidence type="ECO:0000313" key="4">
    <source>
        <dbReference type="EMBL" id="OEF25098.1"/>
    </source>
</evidence>
<evidence type="ECO:0000256" key="2">
    <source>
        <dbReference type="ARBA" id="ARBA00022741"/>
    </source>
</evidence>
<comment type="caution">
    <text evidence="4">The sequence shown here is derived from an EMBL/GenBank/DDBJ whole genome shotgun (WGS) entry which is preliminary data.</text>
</comment>